<name>A0AA44BEU4_9CLOT</name>
<evidence type="ECO:0000313" key="2">
    <source>
        <dbReference type="EMBL" id="NBG87896.1"/>
    </source>
</evidence>
<dbReference type="Pfam" id="PF13302">
    <property type="entry name" value="Acetyltransf_3"/>
    <property type="match status" value="1"/>
</dbReference>
<protein>
    <submittedName>
        <fullName evidence="2">GNAT family N-acetyltransferase</fullName>
    </submittedName>
</protein>
<comment type="caution">
    <text evidence="2">The sequence shown here is derived from an EMBL/GenBank/DDBJ whole genome shotgun (WGS) entry which is preliminary data.</text>
</comment>
<feature type="domain" description="N-acetyltransferase" evidence="1">
    <location>
        <begin position="14"/>
        <end position="180"/>
    </location>
</feature>
<dbReference type="PROSITE" id="PS51186">
    <property type="entry name" value="GNAT"/>
    <property type="match status" value="1"/>
</dbReference>
<dbReference type="RefSeq" id="WP_160719849.1">
    <property type="nucleotide sequence ID" value="NZ_SUMG01000004.1"/>
</dbReference>
<dbReference type="Gene3D" id="3.40.630.30">
    <property type="match status" value="1"/>
</dbReference>
<dbReference type="Proteomes" id="UP000449710">
    <property type="component" value="Unassembled WGS sequence"/>
</dbReference>
<dbReference type="EMBL" id="SUMG01000004">
    <property type="protein sequence ID" value="NBG87896.1"/>
    <property type="molecule type" value="Genomic_DNA"/>
</dbReference>
<evidence type="ECO:0000313" key="3">
    <source>
        <dbReference type="Proteomes" id="UP000449710"/>
    </source>
</evidence>
<dbReference type="AlphaFoldDB" id="A0AA44BEU4"/>
<dbReference type="SUPFAM" id="SSF55729">
    <property type="entry name" value="Acyl-CoA N-acyltransferases (Nat)"/>
    <property type="match status" value="1"/>
</dbReference>
<dbReference type="InterPro" id="IPR051531">
    <property type="entry name" value="N-acetyltransferase"/>
</dbReference>
<dbReference type="PANTHER" id="PTHR43792:SF1">
    <property type="entry name" value="N-ACETYLTRANSFERASE DOMAIN-CONTAINING PROTEIN"/>
    <property type="match status" value="1"/>
</dbReference>
<accession>A0AA44BEU4</accession>
<dbReference type="InterPro" id="IPR016181">
    <property type="entry name" value="Acyl_CoA_acyltransferase"/>
</dbReference>
<dbReference type="InterPro" id="IPR000182">
    <property type="entry name" value="GNAT_dom"/>
</dbReference>
<reference evidence="2 3" key="1">
    <citation type="submission" date="2019-04" db="EMBL/GenBank/DDBJ databases">
        <title>Isachenkonia alkalipeptolytica gen. nov. sp. nov. a new anaerobic, alkiliphilic organothrophic bacterium capable to reduce synthesized ferrihydrite isolated from a soda lake.</title>
        <authorList>
            <person name="Toshchakov S.V."/>
            <person name="Zavarzina D.G."/>
            <person name="Zhilina T.N."/>
            <person name="Kostrikina N.A."/>
            <person name="Kublanov I.V."/>
        </authorList>
    </citation>
    <scope>NUCLEOTIDE SEQUENCE [LARGE SCALE GENOMIC DNA]</scope>
    <source>
        <strain evidence="2 3">Z-1701</strain>
    </source>
</reference>
<dbReference type="GO" id="GO:0016747">
    <property type="term" value="F:acyltransferase activity, transferring groups other than amino-acyl groups"/>
    <property type="evidence" value="ECO:0007669"/>
    <property type="project" value="InterPro"/>
</dbReference>
<organism evidence="2 3">
    <name type="scientific">Isachenkonia alkalipeptolytica</name>
    <dbReference type="NCBI Taxonomy" id="2565777"/>
    <lineage>
        <taxon>Bacteria</taxon>
        <taxon>Bacillati</taxon>
        <taxon>Bacillota</taxon>
        <taxon>Clostridia</taxon>
        <taxon>Eubacteriales</taxon>
        <taxon>Clostridiaceae</taxon>
        <taxon>Isachenkonia</taxon>
    </lineage>
</organism>
<gene>
    <name evidence="2" type="ORF">ISALK_05220</name>
</gene>
<evidence type="ECO:0000259" key="1">
    <source>
        <dbReference type="PROSITE" id="PS51186"/>
    </source>
</evidence>
<keyword evidence="3" id="KW-1185">Reference proteome</keyword>
<dbReference type="PANTHER" id="PTHR43792">
    <property type="entry name" value="GNAT FAMILY, PUTATIVE (AFU_ORTHOLOGUE AFUA_3G00765)-RELATED-RELATED"/>
    <property type="match status" value="1"/>
</dbReference>
<sequence length="189" mass="21927">MARYEFDGIETKNLILRRFKESDIKRFYTYRNHPEIRRYKGEGWCDCTFEKAKKFIREQAGAEPQKSNKWFQMAIELKSRGELIGDLGIYISDSDEWKAQIFVTIAPDYQQEGFAEEAATAGLNYAFSNLDVEEMVAIIDTRNQPAVSLLENLAFERQGDFTTNEEVDGEDRTEHLFTLGKEQWIGANI</sequence>
<proteinExistence type="predicted"/>